<comment type="caution">
    <text evidence="3">The sequence shown here is derived from an EMBL/GenBank/DDBJ whole genome shotgun (WGS) entry which is preliminary data.</text>
</comment>
<dbReference type="Gene3D" id="3.40.50.150">
    <property type="entry name" value="Vaccinia Virus protein VP39"/>
    <property type="match status" value="1"/>
</dbReference>
<dbReference type="GO" id="GO:0003676">
    <property type="term" value="F:nucleic acid binding"/>
    <property type="evidence" value="ECO:0007669"/>
    <property type="project" value="InterPro"/>
</dbReference>
<dbReference type="PANTHER" id="PTHR43542">
    <property type="entry name" value="METHYLTRANSFERASE"/>
    <property type="match status" value="1"/>
</dbReference>
<dbReference type="EC" id="2.1.1.171" evidence="3"/>
<evidence type="ECO:0000256" key="1">
    <source>
        <dbReference type="ARBA" id="ARBA00022603"/>
    </source>
</evidence>
<evidence type="ECO:0000313" key="3">
    <source>
        <dbReference type="EMBL" id="MCJ8500948.1"/>
    </source>
</evidence>
<dbReference type="InterPro" id="IPR004398">
    <property type="entry name" value="RNA_MeTrfase_RsmD"/>
</dbReference>
<dbReference type="InterPro" id="IPR029063">
    <property type="entry name" value="SAM-dependent_MTases_sf"/>
</dbReference>
<dbReference type="PROSITE" id="PS00092">
    <property type="entry name" value="N6_MTASE"/>
    <property type="match status" value="1"/>
</dbReference>
<dbReference type="Pfam" id="PF03602">
    <property type="entry name" value="Cons_hypoth95"/>
    <property type="match status" value="1"/>
</dbReference>
<evidence type="ECO:0000256" key="2">
    <source>
        <dbReference type="ARBA" id="ARBA00022679"/>
    </source>
</evidence>
<keyword evidence="2 3" id="KW-0808">Transferase</keyword>
<dbReference type="EMBL" id="JALJRB010000009">
    <property type="protein sequence ID" value="MCJ8500948.1"/>
    <property type="molecule type" value="Genomic_DNA"/>
</dbReference>
<dbReference type="PIRSF" id="PIRSF004553">
    <property type="entry name" value="CHP00095"/>
    <property type="match status" value="1"/>
</dbReference>
<dbReference type="RefSeq" id="WP_246906847.1">
    <property type="nucleotide sequence ID" value="NZ_JALJRB010000009.1"/>
</dbReference>
<name>A0AA41R8R8_9BACT</name>
<protein>
    <submittedName>
        <fullName evidence="3">16S rRNA (Guanine(966)-N(2))-methyltransferase RsmD</fullName>
        <ecNumber evidence="3">2.1.1.171</ecNumber>
    </submittedName>
</protein>
<accession>A0AA41R8R8</accession>
<dbReference type="NCBIfam" id="TIGR00095">
    <property type="entry name" value="16S rRNA (guanine(966)-N(2))-methyltransferase RsmD"/>
    <property type="match status" value="1"/>
</dbReference>
<dbReference type="AlphaFoldDB" id="A0AA41R8R8"/>
<proteinExistence type="predicted"/>
<keyword evidence="1 3" id="KW-0489">Methyltransferase</keyword>
<dbReference type="PANTHER" id="PTHR43542:SF1">
    <property type="entry name" value="METHYLTRANSFERASE"/>
    <property type="match status" value="1"/>
</dbReference>
<dbReference type="CDD" id="cd02440">
    <property type="entry name" value="AdoMet_MTases"/>
    <property type="match status" value="1"/>
</dbReference>
<sequence>MRIIGGTLRGRKLATVRGSAIRPTADRVREALFNILGVRAVTASHVLDLFAGTGAMGMEALSRGARQAVFVDRSAAAIALLRRNLAICRLEACSRVIQWNIAQNLNPLRAYPRTFDLVFMDPPYGQGLIAPCLERLAACGALATGAVIVVEHSPDEALGAPPPGLTRIDFRRYGRTAVTLFLVHEP</sequence>
<dbReference type="InterPro" id="IPR002052">
    <property type="entry name" value="DNA_methylase_N6_adenine_CS"/>
</dbReference>
<dbReference type="SUPFAM" id="SSF53335">
    <property type="entry name" value="S-adenosyl-L-methionine-dependent methyltransferases"/>
    <property type="match status" value="1"/>
</dbReference>
<reference evidence="3" key="1">
    <citation type="submission" date="2022-04" db="EMBL/GenBank/DDBJ databases">
        <title>Desulfatitalea alkaliphila sp. nov., a novel anaerobic sulfate-reducing bacterium isolated from terrestrial mud volcano, Taman Peninsula, Russia.</title>
        <authorList>
            <person name="Khomyakova M.A."/>
            <person name="Merkel A.Y."/>
            <person name="Slobodkin A.I."/>
        </authorList>
    </citation>
    <scope>NUCLEOTIDE SEQUENCE</scope>
    <source>
        <strain evidence="3">M08but</strain>
    </source>
</reference>
<dbReference type="GO" id="GO:0052913">
    <property type="term" value="F:16S rRNA (guanine(966)-N(2))-methyltransferase activity"/>
    <property type="evidence" value="ECO:0007669"/>
    <property type="project" value="UniProtKB-EC"/>
</dbReference>
<organism evidence="3 4">
    <name type="scientific">Desulfatitalea alkaliphila</name>
    <dbReference type="NCBI Taxonomy" id="2929485"/>
    <lineage>
        <taxon>Bacteria</taxon>
        <taxon>Pseudomonadati</taxon>
        <taxon>Thermodesulfobacteriota</taxon>
        <taxon>Desulfobacteria</taxon>
        <taxon>Desulfobacterales</taxon>
        <taxon>Desulfosarcinaceae</taxon>
        <taxon>Desulfatitalea</taxon>
    </lineage>
</organism>
<keyword evidence="4" id="KW-1185">Reference proteome</keyword>
<gene>
    <name evidence="3" type="primary">rsmD</name>
    <name evidence="3" type="ORF">MRX98_10225</name>
</gene>
<dbReference type="Proteomes" id="UP001165427">
    <property type="component" value="Unassembled WGS sequence"/>
</dbReference>
<evidence type="ECO:0000313" key="4">
    <source>
        <dbReference type="Proteomes" id="UP001165427"/>
    </source>
</evidence>